<sequence>MDSVPFIFIADVVALLHGSNPFLYVKGLQELASPCWANEATRNEERKWLYSISIAYPTLPYLPDYQVLLFRQKTTDMTHEYIRINDFNTFDVGKNVVWSCVWISSCLRTFQNEEHISNTSSYDSLAKCLRRILTGRDCVLLRGEFRDCGREQPDWSLLAHLPRTFQLLEFSSLHRKAEEFIMDSNKLQKLSQLDLKGARVSKEFEEFLHKIVLSAQIPTIHINIASVQGYDFDVFENIIQRWVKNPLGFNSYGALTVYVPVKFDRREFEVHLKQVTAGEGNGWFYYCRGHPLKTSATAEPTPNGTAFNLGQKRLV</sequence>
<accession>A0A1I8AD59</accession>
<dbReference type="AlphaFoldDB" id="A0A1I8AD59"/>
<reference evidence="2" key="1">
    <citation type="submission" date="2016-11" db="UniProtKB">
        <authorList>
            <consortium name="WormBaseParasite"/>
        </authorList>
    </citation>
    <scope>IDENTIFICATION</scope>
</reference>
<evidence type="ECO:0000313" key="2">
    <source>
        <dbReference type="WBParaSite" id="L893_g4713.t1"/>
    </source>
</evidence>
<organism evidence="1 2">
    <name type="scientific">Steinernema glaseri</name>
    <dbReference type="NCBI Taxonomy" id="37863"/>
    <lineage>
        <taxon>Eukaryota</taxon>
        <taxon>Metazoa</taxon>
        <taxon>Ecdysozoa</taxon>
        <taxon>Nematoda</taxon>
        <taxon>Chromadorea</taxon>
        <taxon>Rhabditida</taxon>
        <taxon>Tylenchina</taxon>
        <taxon>Panagrolaimomorpha</taxon>
        <taxon>Strongyloidoidea</taxon>
        <taxon>Steinernematidae</taxon>
        <taxon>Steinernema</taxon>
    </lineage>
</organism>
<dbReference type="Proteomes" id="UP000095287">
    <property type="component" value="Unplaced"/>
</dbReference>
<proteinExistence type="predicted"/>
<keyword evidence="1" id="KW-1185">Reference proteome</keyword>
<protein>
    <submittedName>
        <fullName evidence="2">FBA_2 domain-containing protein</fullName>
    </submittedName>
</protein>
<name>A0A1I8AD59_9BILA</name>
<dbReference type="WBParaSite" id="L893_g4713.t1">
    <property type="protein sequence ID" value="L893_g4713.t1"/>
    <property type="gene ID" value="L893_g4713"/>
</dbReference>
<evidence type="ECO:0000313" key="1">
    <source>
        <dbReference type="Proteomes" id="UP000095287"/>
    </source>
</evidence>